<dbReference type="RefSeq" id="WP_126982785.1">
    <property type="nucleotide sequence ID" value="NZ_CP034670.1"/>
</dbReference>
<dbReference type="EMBL" id="CP034670">
    <property type="protein sequence ID" value="AZR59233.1"/>
    <property type="molecule type" value="Genomic_DNA"/>
</dbReference>
<dbReference type="OrthoDB" id="322908at2"/>
<evidence type="ECO:0000259" key="2">
    <source>
        <dbReference type="Pfam" id="PF11795"/>
    </source>
</evidence>
<evidence type="ECO:0008006" key="5">
    <source>
        <dbReference type="Google" id="ProtNLM"/>
    </source>
</evidence>
<gene>
    <name evidence="3" type="ORF">ELB75_03825</name>
</gene>
<protein>
    <recommendedName>
        <fullName evidence="5">DUF3322 and DUF2220 domain-containing protein</fullName>
    </recommendedName>
</protein>
<evidence type="ECO:0000313" key="3">
    <source>
        <dbReference type="EMBL" id="AZR59233.1"/>
    </source>
</evidence>
<reference evidence="3 4" key="1">
    <citation type="submission" date="2018-12" db="EMBL/GenBank/DDBJ databases">
        <title>Genome sequencing of Eikenella corrodens KCOM 3110 (= JS217).</title>
        <authorList>
            <person name="Koo J.-K."/>
            <person name="Park S.-N."/>
            <person name="Lim Y.K."/>
        </authorList>
    </citation>
    <scope>NUCLEOTIDE SEQUENCE [LARGE SCALE GENOMIC DNA]</scope>
    <source>
        <strain evidence="3 4">KCOM 3110</strain>
    </source>
</reference>
<dbReference type="InterPro" id="IPR024534">
    <property type="entry name" value="JetD_C"/>
</dbReference>
<feature type="domain" description="Wadjet protein JetD C-terminal" evidence="1">
    <location>
        <begin position="220"/>
        <end position="391"/>
    </location>
</feature>
<dbReference type="Pfam" id="PF11795">
    <property type="entry name" value="DUF3322"/>
    <property type="match status" value="1"/>
</dbReference>
<evidence type="ECO:0000259" key="1">
    <source>
        <dbReference type="Pfam" id="PF09983"/>
    </source>
</evidence>
<organism evidence="3 4">
    <name type="scientific">Eikenella corrodens</name>
    <dbReference type="NCBI Taxonomy" id="539"/>
    <lineage>
        <taxon>Bacteria</taxon>
        <taxon>Pseudomonadati</taxon>
        <taxon>Pseudomonadota</taxon>
        <taxon>Betaproteobacteria</taxon>
        <taxon>Neisseriales</taxon>
        <taxon>Neisseriaceae</taxon>
        <taxon>Eikenella</taxon>
    </lineage>
</organism>
<proteinExistence type="predicted"/>
<dbReference type="Proteomes" id="UP000282435">
    <property type="component" value="Chromosome"/>
</dbReference>
<sequence>MNQPDWGILPPDAAAILRRRYWNSARRKQLLSDSSAFPLELGLKPPSGKQALQHAGHFQHFIQAWRGIENTICTSRKLQHFGEQTIPPKLHFPDVESLARFIGSNEYRQHRHWQTRYTRLMRACSPNNWQQEALSIALIGSMHDLEAMTDTDFALLCQTIPQLYPTIGQGRYLRALPLHGIHTKFIEQHAALVQTLLEALHGNVAAQGLYAWLGYQTPPKDWLLVRPLCARTRQALSGLPLLRLPTQVLLDYELPSRRILVIENEQTCLALPDTPETIAVSGGGKNLVWMQASWLAHKTVAYWGDLDSDGLIMLAQARRHCPQPTTLLTKPATAERYAHRMSNEPEASHKQPMPDNLTAEEALLWHNLHHQSYPNTRLEQEHIDADHIAEVLQHWLTNTE</sequence>
<name>A0A3S9SI72_EIKCO</name>
<dbReference type="AlphaFoldDB" id="A0A3S9SI72"/>
<feature type="domain" description="DUF3322" evidence="2">
    <location>
        <begin position="12"/>
        <end position="197"/>
    </location>
</feature>
<dbReference type="InterPro" id="IPR024537">
    <property type="entry name" value="DUF3322"/>
</dbReference>
<dbReference type="Pfam" id="PF09983">
    <property type="entry name" value="JetD_C"/>
    <property type="match status" value="1"/>
</dbReference>
<evidence type="ECO:0000313" key="4">
    <source>
        <dbReference type="Proteomes" id="UP000282435"/>
    </source>
</evidence>
<accession>A0A3S9SI72</accession>